<dbReference type="AlphaFoldDB" id="A0A5A9W4N1"/>
<evidence type="ECO:0000259" key="7">
    <source>
        <dbReference type="PROSITE" id="PS50045"/>
    </source>
</evidence>
<dbReference type="GO" id="GO:0006355">
    <property type="term" value="P:regulation of DNA-templated transcription"/>
    <property type="evidence" value="ECO:0007669"/>
    <property type="project" value="InterPro"/>
</dbReference>
<organism evidence="9 10">
    <name type="scientific">Nitrincola tapanii</name>
    <dbReference type="NCBI Taxonomy" id="1708751"/>
    <lineage>
        <taxon>Bacteria</taxon>
        <taxon>Pseudomonadati</taxon>
        <taxon>Pseudomonadota</taxon>
        <taxon>Gammaproteobacteria</taxon>
        <taxon>Oceanospirillales</taxon>
        <taxon>Oceanospirillaceae</taxon>
        <taxon>Nitrincola</taxon>
    </lineage>
</organism>
<dbReference type="GO" id="GO:0005524">
    <property type="term" value="F:ATP binding"/>
    <property type="evidence" value="ECO:0007669"/>
    <property type="project" value="UniProtKB-KW"/>
</dbReference>
<dbReference type="InterPro" id="IPR002197">
    <property type="entry name" value="HTH_Fis"/>
</dbReference>
<evidence type="ECO:0000313" key="10">
    <source>
        <dbReference type="Proteomes" id="UP000325302"/>
    </source>
</evidence>
<comment type="caution">
    <text evidence="9">The sequence shown here is derived from an EMBL/GenBank/DDBJ whole genome shotgun (WGS) entry which is preliminary data.</text>
</comment>
<dbReference type="SMART" id="SM00448">
    <property type="entry name" value="REC"/>
    <property type="match status" value="1"/>
</dbReference>
<protein>
    <submittedName>
        <fullName evidence="9">Sigma-54-dependent Fis family transcriptional regulator</fullName>
    </submittedName>
</protein>
<dbReference type="FunFam" id="3.40.50.300:FF:000006">
    <property type="entry name" value="DNA-binding transcriptional regulator NtrC"/>
    <property type="match status" value="1"/>
</dbReference>
<dbReference type="Gene3D" id="3.40.50.2300">
    <property type="match status" value="1"/>
</dbReference>
<dbReference type="Gene3D" id="3.40.50.300">
    <property type="entry name" value="P-loop containing nucleotide triphosphate hydrolases"/>
    <property type="match status" value="1"/>
</dbReference>
<dbReference type="PROSITE" id="PS00688">
    <property type="entry name" value="SIGMA54_INTERACT_3"/>
    <property type="match status" value="1"/>
</dbReference>
<dbReference type="Gene3D" id="1.10.10.60">
    <property type="entry name" value="Homeodomain-like"/>
    <property type="match status" value="1"/>
</dbReference>
<keyword evidence="4" id="KW-0238">DNA-binding</keyword>
<dbReference type="InterPro" id="IPR003593">
    <property type="entry name" value="AAA+_ATPase"/>
</dbReference>
<keyword evidence="10" id="KW-1185">Reference proteome</keyword>
<evidence type="ECO:0000256" key="3">
    <source>
        <dbReference type="ARBA" id="ARBA00023015"/>
    </source>
</evidence>
<reference evidence="9 10" key="1">
    <citation type="submission" date="2019-03" db="EMBL/GenBank/DDBJ databases">
        <title>Nitrincola sp. nov. isolated from an Indian soda lake.</title>
        <authorList>
            <person name="Joshi A."/>
            <person name="Thite S.V."/>
            <person name="Joseph N."/>
            <person name="Dhotre D."/>
            <person name="Moorthy M."/>
            <person name="Shouche Y.S."/>
        </authorList>
    </citation>
    <scope>NUCLEOTIDE SEQUENCE [LARGE SCALE GENOMIC DNA]</scope>
    <source>
        <strain evidence="9 10">MEB193</strain>
    </source>
</reference>
<evidence type="ECO:0000256" key="4">
    <source>
        <dbReference type="ARBA" id="ARBA00023125"/>
    </source>
</evidence>
<evidence type="ECO:0000256" key="5">
    <source>
        <dbReference type="ARBA" id="ARBA00023163"/>
    </source>
</evidence>
<evidence type="ECO:0000259" key="8">
    <source>
        <dbReference type="PROSITE" id="PS50110"/>
    </source>
</evidence>
<feature type="modified residue" description="4-aspartylphosphate" evidence="6">
    <location>
        <position position="72"/>
    </location>
</feature>
<evidence type="ECO:0000256" key="1">
    <source>
        <dbReference type="ARBA" id="ARBA00022741"/>
    </source>
</evidence>
<dbReference type="GO" id="GO:0000160">
    <property type="term" value="P:phosphorelay signal transduction system"/>
    <property type="evidence" value="ECO:0007669"/>
    <property type="project" value="InterPro"/>
</dbReference>
<dbReference type="SMART" id="SM00382">
    <property type="entry name" value="AAA"/>
    <property type="match status" value="1"/>
</dbReference>
<evidence type="ECO:0000256" key="6">
    <source>
        <dbReference type="PROSITE-ProRule" id="PRU00169"/>
    </source>
</evidence>
<dbReference type="Pfam" id="PF25601">
    <property type="entry name" value="AAA_lid_14"/>
    <property type="match status" value="1"/>
</dbReference>
<proteinExistence type="predicted"/>
<feature type="domain" description="Sigma-54 factor interaction" evidence="7">
    <location>
        <begin position="151"/>
        <end position="380"/>
    </location>
</feature>
<dbReference type="CDD" id="cd00009">
    <property type="entry name" value="AAA"/>
    <property type="match status" value="1"/>
</dbReference>
<dbReference type="InterPro" id="IPR001789">
    <property type="entry name" value="Sig_transdc_resp-reg_receiver"/>
</dbReference>
<dbReference type="RefSeq" id="WP_149390489.1">
    <property type="nucleotide sequence ID" value="NZ_SMRS01000003.1"/>
</dbReference>
<dbReference type="OrthoDB" id="9804019at2"/>
<dbReference type="SUPFAM" id="SSF52172">
    <property type="entry name" value="CheY-like"/>
    <property type="match status" value="1"/>
</dbReference>
<dbReference type="GO" id="GO:0043565">
    <property type="term" value="F:sequence-specific DNA binding"/>
    <property type="evidence" value="ECO:0007669"/>
    <property type="project" value="InterPro"/>
</dbReference>
<keyword evidence="6" id="KW-0597">Phosphoprotein</keyword>
<keyword evidence="1" id="KW-0547">Nucleotide-binding</keyword>
<dbReference type="SUPFAM" id="SSF46689">
    <property type="entry name" value="Homeodomain-like"/>
    <property type="match status" value="1"/>
</dbReference>
<dbReference type="SUPFAM" id="SSF52540">
    <property type="entry name" value="P-loop containing nucleoside triphosphate hydrolases"/>
    <property type="match status" value="1"/>
</dbReference>
<dbReference type="InterPro" id="IPR009057">
    <property type="entry name" value="Homeodomain-like_sf"/>
</dbReference>
<dbReference type="InterPro" id="IPR025943">
    <property type="entry name" value="Sigma_54_int_dom_ATP-bd_2"/>
</dbReference>
<feature type="domain" description="Response regulatory" evidence="8">
    <location>
        <begin position="17"/>
        <end position="137"/>
    </location>
</feature>
<dbReference type="InterPro" id="IPR058031">
    <property type="entry name" value="AAA_lid_NorR"/>
</dbReference>
<accession>A0A5A9W4N1</accession>
<dbReference type="PROSITE" id="PS00676">
    <property type="entry name" value="SIGMA54_INTERACT_2"/>
    <property type="match status" value="1"/>
</dbReference>
<dbReference type="PROSITE" id="PS50045">
    <property type="entry name" value="SIGMA54_INTERACT_4"/>
    <property type="match status" value="1"/>
</dbReference>
<evidence type="ECO:0000256" key="2">
    <source>
        <dbReference type="ARBA" id="ARBA00022840"/>
    </source>
</evidence>
<dbReference type="Pfam" id="PF00072">
    <property type="entry name" value="Response_reg"/>
    <property type="match status" value="1"/>
</dbReference>
<dbReference type="PROSITE" id="PS00675">
    <property type="entry name" value="SIGMA54_INTERACT_1"/>
    <property type="match status" value="1"/>
</dbReference>
<dbReference type="Pfam" id="PF02954">
    <property type="entry name" value="HTH_8"/>
    <property type="match status" value="1"/>
</dbReference>
<dbReference type="Gene3D" id="1.10.8.60">
    <property type="match status" value="1"/>
</dbReference>
<dbReference type="PROSITE" id="PS50110">
    <property type="entry name" value="RESPONSE_REGULATORY"/>
    <property type="match status" value="1"/>
</dbReference>
<dbReference type="PRINTS" id="PR01590">
    <property type="entry name" value="HTHFIS"/>
</dbReference>
<dbReference type="InterPro" id="IPR025662">
    <property type="entry name" value="Sigma_54_int_dom_ATP-bd_1"/>
</dbReference>
<dbReference type="Pfam" id="PF00158">
    <property type="entry name" value="Sigma54_activat"/>
    <property type="match status" value="1"/>
</dbReference>
<dbReference type="PANTHER" id="PTHR32071:SF100">
    <property type="entry name" value="RESPONSE REGULATOR PROTEIN PILR"/>
    <property type="match status" value="1"/>
</dbReference>
<name>A0A5A9W4N1_9GAMM</name>
<evidence type="ECO:0000313" key="9">
    <source>
        <dbReference type="EMBL" id="KAA0875483.1"/>
    </source>
</evidence>
<keyword evidence="5" id="KW-0804">Transcription</keyword>
<dbReference type="PANTHER" id="PTHR32071">
    <property type="entry name" value="TRANSCRIPTIONAL REGULATORY PROTEIN"/>
    <property type="match status" value="1"/>
</dbReference>
<gene>
    <name evidence="9" type="ORF">E1H14_05750</name>
</gene>
<dbReference type="InterPro" id="IPR011006">
    <property type="entry name" value="CheY-like_superfamily"/>
</dbReference>
<sequence>MNPFSSPGRVAAEVKPRVLIVDDEPAIRELLVMTLRRMNIDCLEAETLEQALARLQAASSKNAEPIHLCLTDMRLPDGSGMEVIRFIQQSCPGVPVAMITAHGNMEMAIEALKAGAFDFLNKPIELPVLRTLVTSALRLQEPVLPAQGPQLLGVSQAMEQLRRTAGKLARSQAPVYLSGESGTGKERVARLIHHLGPRADQPFIAVNCGAIPADLVESELFGHRKGSFTGAMQNKAGLFQAAQGGTLFLDEVADLPLEMQVKLLRAIQEKAVRPVGAQQEEAVDVRILSASHQDLAEQVQRGRFREDLFYRIHVIQLHLPPLRERTDDIPILTDHFITKLCAEMQIPPLSLTTAARQALATWPYPGNVRELENILERALTLCEGSVLDVGDLYLQRSVKTATPASMAQAFDFDQVQALGLEAYLEALECEILREGLKRAEQNKTAAARLLGISFRTLRYRLKKLGLEN</sequence>
<keyword evidence="3" id="KW-0805">Transcription regulation</keyword>
<dbReference type="Proteomes" id="UP000325302">
    <property type="component" value="Unassembled WGS sequence"/>
</dbReference>
<dbReference type="InterPro" id="IPR027417">
    <property type="entry name" value="P-loop_NTPase"/>
</dbReference>
<dbReference type="InterPro" id="IPR025944">
    <property type="entry name" value="Sigma_54_int_dom_CS"/>
</dbReference>
<dbReference type="EMBL" id="SMRS01000003">
    <property type="protein sequence ID" value="KAA0875483.1"/>
    <property type="molecule type" value="Genomic_DNA"/>
</dbReference>
<keyword evidence="2" id="KW-0067">ATP-binding</keyword>
<dbReference type="InterPro" id="IPR002078">
    <property type="entry name" value="Sigma_54_int"/>
</dbReference>